<feature type="region of interest" description="Disordered" evidence="1">
    <location>
        <begin position="53"/>
        <end position="85"/>
    </location>
</feature>
<gene>
    <name evidence="2" type="ORF">E5676_scaffold409G00990</name>
</gene>
<feature type="compositionally biased region" description="Basic and acidic residues" evidence="1">
    <location>
        <begin position="66"/>
        <end position="85"/>
    </location>
</feature>
<dbReference type="Proteomes" id="UP000321947">
    <property type="component" value="Unassembled WGS sequence"/>
</dbReference>
<feature type="region of interest" description="Disordered" evidence="1">
    <location>
        <begin position="1"/>
        <end position="36"/>
    </location>
</feature>
<reference evidence="2 3" key="1">
    <citation type="submission" date="2019-08" db="EMBL/GenBank/DDBJ databases">
        <title>Draft genome sequences of two oriental melons (Cucumis melo L. var makuwa).</title>
        <authorList>
            <person name="Kwon S.-Y."/>
        </authorList>
    </citation>
    <scope>NUCLEOTIDE SEQUENCE [LARGE SCALE GENOMIC DNA]</scope>
    <source>
        <strain evidence="3">cv. Chang Bougi</strain>
        <tissue evidence="2">Leaf</tissue>
    </source>
</reference>
<feature type="compositionally biased region" description="Polar residues" evidence="1">
    <location>
        <begin position="10"/>
        <end position="28"/>
    </location>
</feature>
<protein>
    <submittedName>
        <fullName evidence="2">Uncharacterized protein</fullName>
    </submittedName>
</protein>
<evidence type="ECO:0000256" key="1">
    <source>
        <dbReference type="SAM" id="MobiDB-lite"/>
    </source>
</evidence>
<evidence type="ECO:0000313" key="2">
    <source>
        <dbReference type="EMBL" id="TYK04487.1"/>
    </source>
</evidence>
<proteinExistence type="predicted"/>
<accession>A0A5D3BY91</accession>
<sequence>MPKNNKGKQSKTINEGKTSYDVQLNFSSESDKNNVPKAKRRLFERVLKGKGKETETVNVSKKRKLEKIVKPREQKKDNSKKIKKK</sequence>
<evidence type="ECO:0000313" key="3">
    <source>
        <dbReference type="Proteomes" id="UP000321947"/>
    </source>
</evidence>
<organism evidence="2 3">
    <name type="scientific">Cucumis melo var. makuwa</name>
    <name type="common">Oriental melon</name>
    <dbReference type="NCBI Taxonomy" id="1194695"/>
    <lineage>
        <taxon>Eukaryota</taxon>
        <taxon>Viridiplantae</taxon>
        <taxon>Streptophyta</taxon>
        <taxon>Embryophyta</taxon>
        <taxon>Tracheophyta</taxon>
        <taxon>Spermatophyta</taxon>
        <taxon>Magnoliopsida</taxon>
        <taxon>eudicotyledons</taxon>
        <taxon>Gunneridae</taxon>
        <taxon>Pentapetalae</taxon>
        <taxon>rosids</taxon>
        <taxon>fabids</taxon>
        <taxon>Cucurbitales</taxon>
        <taxon>Cucurbitaceae</taxon>
        <taxon>Benincaseae</taxon>
        <taxon>Cucumis</taxon>
    </lineage>
</organism>
<name>A0A5D3BY91_CUCMM</name>
<dbReference type="EMBL" id="SSTD01014204">
    <property type="protein sequence ID" value="TYK04487.1"/>
    <property type="molecule type" value="Genomic_DNA"/>
</dbReference>
<comment type="caution">
    <text evidence="2">The sequence shown here is derived from an EMBL/GenBank/DDBJ whole genome shotgun (WGS) entry which is preliminary data.</text>
</comment>
<dbReference type="AlphaFoldDB" id="A0A5D3BY91"/>